<evidence type="ECO:0000256" key="1">
    <source>
        <dbReference type="SAM" id="Coils"/>
    </source>
</evidence>
<dbReference type="Proteomes" id="UP000681341">
    <property type="component" value="Unassembled WGS sequence"/>
</dbReference>
<feature type="coiled-coil region" evidence="1">
    <location>
        <begin position="296"/>
        <end position="326"/>
    </location>
</feature>
<organism evidence="2 3">
    <name type="scientific">Glycomyces niveus</name>
    <dbReference type="NCBI Taxonomy" id="2820287"/>
    <lineage>
        <taxon>Bacteria</taxon>
        <taxon>Bacillati</taxon>
        <taxon>Actinomycetota</taxon>
        <taxon>Actinomycetes</taxon>
        <taxon>Glycomycetales</taxon>
        <taxon>Glycomycetaceae</taxon>
        <taxon>Glycomyces</taxon>
    </lineage>
</organism>
<protein>
    <recommendedName>
        <fullName evidence="4">HTH cro/C1-type domain-containing protein</fullName>
    </recommendedName>
</protein>
<keyword evidence="1" id="KW-0175">Coiled coil</keyword>
<reference evidence="2 3" key="1">
    <citation type="submission" date="2021-03" db="EMBL/GenBank/DDBJ databases">
        <title>Glycomyces sp. nov., a novel actinomycete isolated from soil.</title>
        <authorList>
            <person name="Yang X."/>
            <person name="Xu X."/>
        </authorList>
    </citation>
    <scope>NUCLEOTIDE SEQUENCE [LARGE SCALE GENOMIC DNA]</scope>
    <source>
        <strain evidence="2 3">NEAU-S30</strain>
    </source>
</reference>
<dbReference type="RefSeq" id="WP_208499522.1">
    <property type="nucleotide sequence ID" value="NZ_JAGFNP010000017.1"/>
</dbReference>
<gene>
    <name evidence="2" type="ORF">J5V16_23045</name>
</gene>
<name>A0ABS3UAA3_9ACTN</name>
<evidence type="ECO:0000313" key="2">
    <source>
        <dbReference type="EMBL" id="MBO3735711.1"/>
    </source>
</evidence>
<keyword evidence="3" id="KW-1185">Reference proteome</keyword>
<evidence type="ECO:0008006" key="4">
    <source>
        <dbReference type="Google" id="ProtNLM"/>
    </source>
</evidence>
<proteinExistence type="predicted"/>
<comment type="caution">
    <text evidence="2">The sequence shown here is derived from an EMBL/GenBank/DDBJ whole genome shotgun (WGS) entry which is preliminary data.</text>
</comment>
<sequence>MKRRTGVSVATLHGVDAGSIVPSLAATTAYVYACDGNRELWEAQHRELLRGSRSNVSFVPWNDYFDAEKPLPPPTVAVLRTEMRRLRASSGLSLQELADKTKKAHIAEIVGERGLGPTTISDLCNPKHIRVPRRRTLHGFLLAIDAEETVIEQWLTVRNQLMANRDPHLESSTTAVNTPAQRTTAATAGTAELQHGRLPTEGDILLARFRRLRTDLIHGETTPSPERIQRVLWSIGIPAPIAGKLSLNREATTSFVLGTELEFERIMKESRLPSSSAGFALELAARRETSSQHLVINGLAEAIDQARDAQEELEVAESALKYASSQLEVAYKEQNHAQANIDEAWMRAAKIKGIAEHREMWARVIGTPGSLRTAEAWSLAVESHAVWHRIAEERLRKARTAAETSARRFQQATAHRDQLRQHLLLAVAEVDNLRSGRVVQRAPRSQ</sequence>
<evidence type="ECO:0000313" key="3">
    <source>
        <dbReference type="Proteomes" id="UP000681341"/>
    </source>
</evidence>
<dbReference type="EMBL" id="JAGFNP010000017">
    <property type="protein sequence ID" value="MBO3735711.1"/>
    <property type="molecule type" value="Genomic_DNA"/>
</dbReference>
<accession>A0ABS3UAA3</accession>